<dbReference type="PANTHER" id="PTHR34039">
    <property type="entry name" value="UPF0102 PROTEIN YRAN"/>
    <property type="match status" value="1"/>
</dbReference>
<evidence type="ECO:0000313" key="4">
    <source>
        <dbReference type="Proteomes" id="UP000623172"/>
    </source>
</evidence>
<dbReference type="RefSeq" id="WP_249315053.1">
    <property type="nucleotide sequence ID" value="NZ_JACRSR010000001.1"/>
</dbReference>
<dbReference type="InterPro" id="IPR011335">
    <property type="entry name" value="Restrct_endonuc-II-like"/>
</dbReference>
<dbReference type="InterPro" id="IPR011856">
    <property type="entry name" value="tRNA_endonuc-like_dom_sf"/>
</dbReference>
<sequence>MSRMLKDVGDRGEALAAAYLESKGCRILARNFRTKMGELDIVAQEPGNRVVFVEVKTRRGNLYGSGAEAVTAAKQRHLLLAAEVFLSQRKLWDLPMRFDVVEITWRGDEPLIRHIENAFGA</sequence>
<accession>A0A926HKH4</accession>
<dbReference type="CDD" id="cd20736">
    <property type="entry name" value="PoNe_Nuclease"/>
    <property type="match status" value="1"/>
</dbReference>
<proteinExistence type="inferred from homology"/>
<dbReference type="EMBL" id="JACRSR010000001">
    <property type="protein sequence ID" value="MBC8530987.1"/>
    <property type="molecule type" value="Genomic_DNA"/>
</dbReference>
<name>A0A926HKH4_9FIRM</name>
<dbReference type="Proteomes" id="UP000623172">
    <property type="component" value="Unassembled WGS sequence"/>
</dbReference>
<reference evidence="3" key="1">
    <citation type="submission" date="2020-08" db="EMBL/GenBank/DDBJ databases">
        <title>Genome public.</title>
        <authorList>
            <person name="Liu C."/>
            <person name="Sun Q."/>
        </authorList>
    </citation>
    <scope>NUCLEOTIDE SEQUENCE</scope>
    <source>
        <strain evidence="3">NSJ-53</strain>
    </source>
</reference>
<dbReference type="NCBIfam" id="TIGR00252">
    <property type="entry name" value="YraN family protein"/>
    <property type="match status" value="1"/>
</dbReference>
<dbReference type="GO" id="GO:0003676">
    <property type="term" value="F:nucleic acid binding"/>
    <property type="evidence" value="ECO:0007669"/>
    <property type="project" value="InterPro"/>
</dbReference>
<dbReference type="HAMAP" id="MF_00048">
    <property type="entry name" value="UPF0102"/>
    <property type="match status" value="1"/>
</dbReference>
<comment type="similarity">
    <text evidence="1 2">Belongs to the UPF0102 family.</text>
</comment>
<evidence type="ECO:0000256" key="1">
    <source>
        <dbReference type="ARBA" id="ARBA00006738"/>
    </source>
</evidence>
<protein>
    <recommendedName>
        <fullName evidence="2">UPF0102 protein H8696_03905</fullName>
    </recommendedName>
</protein>
<dbReference type="NCBIfam" id="NF009154">
    <property type="entry name" value="PRK12497.3-3"/>
    <property type="match status" value="1"/>
</dbReference>
<dbReference type="SUPFAM" id="SSF52980">
    <property type="entry name" value="Restriction endonuclease-like"/>
    <property type="match status" value="1"/>
</dbReference>
<keyword evidence="4" id="KW-1185">Reference proteome</keyword>
<dbReference type="Gene3D" id="3.40.1350.10">
    <property type="match status" value="1"/>
</dbReference>
<dbReference type="Pfam" id="PF02021">
    <property type="entry name" value="UPF0102"/>
    <property type="match status" value="1"/>
</dbReference>
<organism evidence="3 4">
    <name type="scientific">Gehongia tenuis</name>
    <dbReference type="NCBI Taxonomy" id="2763655"/>
    <lineage>
        <taxon>Bacteria</taxon>
        <taxon>Bacillati</taxon>
        <taxon>Bacillota</taxon>
        <taxon>Clostridia</taxon>
        <taxon>Christensenellales</taxon>
        <taxon>Christensenellaceae</taxon>
        <taxon>Gehongia</taxon>
    </lineage>
</organism>
<dbReference type="AlphaFoldDB" id="A0A926HKH4"/>
<dbReference type="InterPro" id="IPR003509">
    <property type="entry name" value="UPF0102_YraN-like"/>
</dbReference>
<gene>
    <name evidence="3" type="ORF">H8696_03905</name>
</gene>
<dbReference type="PANTHER" id="PTHR34039:SF1">
    <property type="entry name" value="UPF0102 PROTEIN YRAN"/>
    <property type="match status" value="1"/>
</dbReference>
<dbReference type="NCBIfam" id="NF009150">
    <property type="entry name" value="PRK12497.1-3"/>
    <property type="match status" value="1"/>
</dbReference>
<evidence type="ECO:0000313" key="3">
    <source>
        <dbReference type="EMBL" id="MBC8530987.1"/>
    </source>
</evidence>
<evidence type="ECO:0000256" key="2">
    <source>
        <dbReference type="HAMAP-Rule" id="MF_00048"/>
    </source>
</evidence>
<comment type="caution">
    <text evidence="3">The sequence shown here is derived from an EMBL/GenBank/DDBJ whole genome shotgun (WGS) entry which is preliminary data.</text>
</comment>